<keyword evidence="5" id="KW-1185">Reference proteome</keyword>
<comment type="similarity">
    <text evidence="1">Belongs to the glycosyl hydrolase 3 family.</text>
</comment>
<dbReference type="AlphaFoldDB" id="A0A0R2ES70"/>
<evidence type="ECO:0000256" key="2">
    <source>
        <dbReference type="ARBA" id="ARBA00022801"/>
    </source>
</evidence>
<dbReference type="Gene3D" id="2.60.40.10">
    <property type="entry name" value="Immunoglobulins"/>
    <property type="match status" value="1"/>
</dbReference>
<organism evidence="4 5">
    <name type="scientific">Lacticaseibacillus camelliae DSM 22697 = JCM 13995</name>
    <dbReference type="NCBI Taxonomy" id="1423730"/>
    <lineage>
        <taxon>Bacteria</taxon>
        <taxon>Bacillati</taxon>
        <taxon>Bacillota</taxon>
        <taxon>Bacilli</taxon>
        <taxon>Lactobacillales</taxon>
        <taxon>Lactobacillaceae</taxon>
        <taxon>Lacticaseibacillus</taxon>
    </lineage>
</organism>
<dbReference type="PATRIC" id="fig|1423730.4.peg.214"/>
<dbReference type="Gene3D" id="3.40.50.1700">
    <property type="entry name" value="Glycoside hydrolase family 3 C-terminal domain"/>
    <property type="match status" value="1"/>
</dbReference>
<reference evidence="4 5" key="1">
    <citation type="journal article" date="2015" name="Genome Announc.">
        <title>Expanding the biotechnology potential of lactobacilli through comparative genomics of 213 strains and associated genera.</title>
        <authorList>
            <person name="Sun Z."/>
            <person name="Harris H.M."/>
            <person name="McCann A."/>
            <person name="Guo C."/>
            <person name="Argimon S."/>
            <person name="Zhang W."/>
            <person name="Yang X."/>
            <person name="Jeffery I.B."/>
            <person name="Cooney J.C."/>
            <person name="Kagawa T.F."/>
            <person name="Liu W."/>
            <person name="Song Y."/>
            <person name="Salvetti E."/>
            <person name="Wrobel A."/>
            <person name="Rasinkangas P."/>
            <person name="Parkhill J."/>
            <person name="Rea M.C."/>
            <person name="O'Sullivan O."/>
            <person name="Ritari J."/>
            <person name="Douillard F.P."/>
            <person name="Paul Ross R."/>
            <person name="Yang R."/>
            <person name="Briner A.E."/>
            <person name="Felis G.E."/>
            <person name="de Vos W.M."/>
            <person name="Barrangou R."/>
            <person name="Klaenhammer T.R."/>
            <person name="Caufield P.W."/>
            <person name="Cui Y."/>
            <person name="Zhang H."/>
            <person name="O'Toole P.W."/>
        </authorList>
    </citation>
    <scope>NUCLEOTIDE SEQUENCE [LARGE SCALE GENOMIC DNA]</scope>
    <source>
        <strain evidence="4 5">DSM 22697</strain>
    </source>
</reference>
<evidence type="ECO:0000259" key="3">
    <source>
        <dbReference type="SMART" id="SM01217"/>
    </source>
</evidence>
<dbReference type="InterPro" id="IPR013783">
    <property type="entry name" value="Ig-like_fold"/>
</dbReference>
<dbReference type="PANTHER" id="PTHR42715:SF10">
    <property type="entry name" value="BETA-GLUCOSIDASE"/>
    <property type="match status" value="1"/>
</dbReference>
<dbReference type="EMBL" id="AYZJ01000077">
    <property type="protein sequence ID" value="KRN19104.1"/>
    <property type="molecule type" value="Genomic_DNA"/>
</dbReference>
<name>A0A0R2ES70_9LACO</name>
<dbReference type="InterPro" id="IPR026891">
    <property type="entry name" value="Fn3-like"/>
</dbReference>
<dbReference type="PANTHER" id="PTHR42715">
    <property type="entry name" value="BETA-GLUCOSIDASE"/>
    <property type="match status" value="1"/>
</dbReference>
<dbReference type="Proteomes" id="UP000050865">
    <property type="component" value="Unassembled WGS sequence"/>
</dbReference>
<dbReference type="SUPFAM" id="SSF52279">
    <property type="entry name" value="Beta-D-glucan exohydrolase, C-terminal domain"/>
    <property type="match status" value="1"/>
</dbReference>
<feature type="domain" description="Fibronectin type III-like" evidence="3">
    <location>
        <begin position="702"/>
        <end position="771"/>
    </location>
</feature>
<dbReference type="Pfam" id="PF01915">
    <property type="entry name" value="Glyco_hydro_3_C"/>
    <property type="match status" value="1"/>
</dbReference>
<evidence type="ECO:0000256" key="1">
    <source>
        <dbReference type="ARBA" id="ARBA00005336"/>
    </source>
</evidence>
<dbReference type="InterPro" id="IPR017853">
    <property type="entry name" value="GH"/>
</dbReference>
<dbReference type="InterPro" id="IPR001764">
    <property type="entry name" value="Glyco_hydro_3_N"/>
</dbReference>
<evidence type="ECO:0000313" key="5">
    <source>
        <dbReference type="Proteomes" id="UP000050865"/>
    </source>
</evidence>
<keyword evidence="2" id="KW-0378">Hydrolase</keyword>
<evidence type="ECO:0000313" key="4">
    <source>
        <dbReference type="EMBL" id="KRN19104.1"/>
    </source>
</evidence>
<comment type="caution">
    <text evidence="4">The sequence shown here is derived from an EMBL/GenBank/DDBJ whole genome shotgun (WGS) entry which is preliminary data.</text>
</comment>
<dbReference type="STRING" id="1423730.FC75_GL000202"/>
<dbReference type="Pfam" id="PF00933">
    <property type="entry name" value="Glyco_hydro_3"/>
    <property type="match status" value="1"/>
</dbReference>
<sequence>MEKGEKLRMAKSDADTTIKQRVDQLFNDLSFDEKAAQLVGYNQAAWSNDDLERDFPKGSGQVSLLVGEEMQNIEDVARVQREIQEKIIALSPHHIPALFHVETLTGVKLPGATSFPTGIAQAATFDPAAAKKMGEAIGQETASVGATLAFSPVLDISRDARFGRQGETFGEDPTLASEMGAAVVTGIQKSGRTAAVAKHFLGYQAAESGIHAAVANIPERLLHEVYAKPFQAAISLGKLKGVMPCYSAINGEPVTGSRHLLTDLLRQQMGFKGIVASDYSGISEIFTRYHLGEQLADAAHRALLAGVDQELPSMNAYKPEVLKQYEGQKDFDDAFAAAVKRVLTLKFELGIFDHPFADAPTEAARSFKQPAAIAASRRVATESLVLLKNKGILPLSKNKQSIALIGWHADAIRTMFGGYTYMSTIEKHFGVKNTMAGVEDVKTDQAPAGPKKHYSGSNVDVENPDVEAFARSQQPQMMSLRQQIEADVPSATVNYAYGFPYVGDDESHFAKALDAIRQSDVAIITVGGKYGTGSSASQGEGIDATDINLPKCQEDFIKAAAHLNKPLIIVHFGGRPISSDAADTYAEAILEAWNPAECGSEAISSVIFGDSEPTGRMPATTAYTAGQLPLYYNHPNGSSYHQATGGAFDGYVDCPHEPRYFFGEGLAYTTFDYGEFKATTDSAGTIHVSCAVTNTGHRKGTEIVQLYGRNCHASMVRPNIELLGFVRVQLKAQETKKVAFTVQPSQLAYLNDDMKWVIDQGDYQFSIGHSAGAIKLSGAATIRKTRYFEERDRVLFAQAAVTALTAK</sequence>
<dbReference type="InterPro" id="IPR050288">
    <property type="entry name" value="Cellulose_deg_GH3"/>
</dbReference>
<dbReference type="SMART" id="SM01217">
    <property type="entry name" value="Fn3_like"/>
    <property type="match status" value="1"/>
</dbReference>
<dbReference type="FunFam" id="2.60.40.10:FF:000495">
    <property type="entry name" value="Periplasmic beta-glucosidase"/>
    <property type="match status" value="1"/>
</dbReference>
<protein>
    <submittedName>
        <fullName evidence="4">Beta-glucosidase-related glycosidase</fullName>
    </submittedName>
</protein>
<dbReference type="InterPro" id="IPR036881">
    <property type="entry name" value="Glyco_hydro_3_C_sf"/>
</dbReference>
<dbReference type="InterPro" id="IPR002772">
    <property type="entry name" value="Glyco_hydro_3_C"/>
</dbReference>
<proteinExistence type="inferred from homology"/>
<keyword evidence="4" id="KW-0326">Glycosidase</keyword>
<dbReference type="GO" id="GO:0008422">
    <property type="term" value="F:beta-glucosidase activity"/>
    <property type="evidence" value="ECO:0007669"/>
    <property type="project" value="UniProtKB-ARBA"/>
</dbReference>
<accession>A0A0R2ES70</accession>
<dbReference type="InterPro" id="IPR036962">
    <property type="entry name" value="Glyco_hydro_3_N_sf"/>
</dbReference>
<gene>
    <name evidence="4" type="ORF">FC75_GL000202</name>
</gene>
<dbReference type="Gene3D" id="3.20.20.300">
    <property type="entry name" value="Glycoside hydrolase, family 3, N-terminal domain"/>
    <property type="match status" value="1"/>
</dbReference>
<dbReference type="GO" id="GO:0005975">
    <property type="term" value="P:carbohydrate metabolic process"/>
    <property type="evidence" value="ECO:0007669"/>
    <property type="project" value="InterPro"/>
</dbReference>
<dbReference type="Pfam" id="PF14310">
    <property type="entry name" value="Fn3-like"/>
    <property type="match status" value="1"/>
</dbReference>
<dbReference type="PRINTS" id="PR00133">
    <property type="entry name" value="GLHYDRLASE3"/>
</dbReference>
<dbReference type="SUPFAM" id="SSF51445">
    <property type="entry name" value="(Trans)glycosidases"/>
    <property type="match status" value="1"/>
</dbReference>